<keyword evidence="4" id="KW-1185">Reference proteome</keyword>
<dbReference type="PANTHER" id="PTHR12835:SF5">
    <property type="entry name" value="BIOTIN--PROTEIN LIGASE"/>
    <property type="match status" value="1"/>
</dbReference>
<dbReference type="PROSITE" id="PS51733">
    <property type="entry name" value="BPL_LPL_CATALYTIC"/>
    <property type="match status" value="1"/>
</dbReference>
<dbReference type="EMBL" id="FNJI01000002">
    <property type="protein sequence ID" value="SDO46851.1"/>
    <property type="molecule type" value="Genomic_DNA"/>
</dbReference>
<dbReference type="InterPro" id="IPR008988">
    <property type="entry name" value="Transcriptional_repressor_C"/>
</dbReference>
<evidence type="ECO:0000256" key="1">
    <source>
        <dbReference type="ARBA" id="ARBA00022598"/>
    </source>
</evidence>
<name>A0A1H0JTW5_9BACT</name>
<feature type="domain" description="BPL/LPL catalytic" evidence="2">
    <location>
        <begin position="9"/>
        <end position="195"/>
    </location>
</feature>
<evidence type="ECO:0000259" key="2">
    <source>
        <dbReference type="PROSITE" id="PS51733"/>
    </source>
</evidence>
<dbReference type="OrthoDB" id="9807064at2"/>
<dbReference type="InterPro" id="IPR004143">
    <property type="entry name" value="BPL_LPL_catalytic"/>
</dbReference>
<dbReference type="NCBIfam" id="TIGR00121">
    <property type="entry name" value="birA_ligase"/>
    <property type="match status" value="1"/>
</dbReference>
<dbReference type="Gene3D" id="2.30.30.100">
    <property type="match status" value="1"/>
</dbReference>
<reference evidence="3 4" key="1">
    <citation type="submission" date="2016-10" db="EMBL/GenBank/DDBJ databases">
        <authorList>
            <person name="de Groot N.N."/>
        </authorList>
    </citation>
    <scope>NUCLEOTIDE SEQUENCE [LARGE SCALE GENOMIC DNA]</scope>
    <source>
        <strain evidence="3 4">DSM 12130</strain>
    </source>
</reference>
<evidence type="ECO:0000313" key="3">
    <source>
        <dbReference type="EMBL" id="SDO46851.1"/>
    </source>
</evidence>
<dbReference type="STRING" id="91360.SAMN05660330_00312"/>
<evidence type="ECO:0000313" key="4">
    <source>
        <dbReference type="Proteomes" id="UP000199073"/>
    </source>
</evidence>
<dbReference type="CDD" id="cd16442">
    <property type="entry name" value="BPL"/>
    <property type="match status" value="1"/>
</dbReference>
<sequence length="263" mass="28877">MVPFLFVPKSPDKKMKIYWYDQLDSTNRKAKELAEKGCESGVAVCAKAQTAGRGRLGKQWHSTAGQGLYCSCIVRPTVGAEEYPKLTMVAGVAVARLLSLMVDKKVQLKWPNDVFFDGRKCAGILAESSDLTAPPEKRYAVIGIGINVNQKTGSFPAELQQKVTSLHELAGVTFDLRLLGEKVVQALAQEIDIFEQQGFGPVLDQWRRMDYLLGKNLTCVDVYGELVSGLSLGPDETGNLYLRGEDGRLHKVLSGDVELARKA</sequence>
<dbReference type="Gene3D" id="3.30.930.10">
    <property type="entry name" value="Bira Bifunctional Protein, Domain 2"/>
    <property type="match status" value="1"/>
</dbReference>
<dbReference type="InterPro" id="IPR004408">
    <property type="entry name" value="Biotin_CoA_COase_ligase"/>
</dbReference>
<dbReference type="PANTHER" id="PTHR12835">
    <property type="entry name" value="BIOTIN PROTEIN LIGASE"/>
    <property type="match status" value="1"/>
</dbReference>
<dbReference type="SUPFAM" id="SSF55681">
    <property type="entry name" value="Class II aaRS and biotin synthetases"/>
    <property type="match status" value="1"/>
</dbReference>
<dbReference type="InterPro" id="IPR045864">
    <property type="entry name" value="aa-tRNA-synth_II/BPL/LPL"/>
</dbReference>
<proteinExistence type="predicted"/>
<dbReference type="GO" id="GO:0004077">
    <property type="term" value="F:biotin--[biotin carboxyl-carrier protein] ligase activity"/>
    <property type="evidence" value="ECO:0007669"/>
    <property type="project" value="InterPro"/>
</dbReference>
<dbReference type="AlphaFoldDB" id="A0A1H0JTW5"/>
<dbReference type="SUPFAM" id="SSF50037">
    <property type="entry name" value="C-terminal domain of transcriptional repressors"/>
    <property type="match status" value="1"/>
</dbReference>
<dbReference type="GO" id="GO:0005737">
    <property type="term" value="C:cytoplasm"/>
    <property type="evidence" value="ECO:0007669"/>
    <property type="project" value="TreeGrafter"/>
</dbReference>
<organism evidence="3 4">
    <name type="scientific">Desulforhopalus singaporensis</name>
    <dbReference type="NCBI Taxonomy" id="91360"/>
    <lineage>
        <taxon>Bacteria</taxon>
        <taxon>Pseudomonadati</taxon>
        <taxon>Thermodesulfobacteriota</taxon>
        <taxon>Desulfobulbia</taxon>
        <taxon>Desulfobulbales</taxon>
        <taxon>Desulfocapsaceae</taxon>
        <taxon>Desulforhopalus</taxon>
    </lineage>
</organism>
<protein>
    <submittedName>
        <fullName evidence="3">BirA family transcriptional regulator, biotin operon repressor / biotin-[acetyl-CoA-carboxylase] ligase</fullName>
    </submittedName>
</protein>
<dbReference type="RefSeq" id="WP_092219083.1">
    <property type="nucleotide sequence ID" value="NZ_FNJI01000002.1"/>
</dbReference>
<dbReference type="Pfam" id="PF03099">
    <property type="entry name" value="BPL_LplA_LipB"/>
    <property type="match status" value="1"/>
</dbReference>
<gene>
    <name evidence="3" type="ORF">SAMN05660330_00312</name>
</gene>
<accession>A0A1H0JTW5</accession>
<keyword evidence="1 3" id="KW-0436">Ligase</keyword>
<dbReference type="Proteomes" id="UP000199073">
    <property type="component" value="Unassembled WGS sequence"/>
</dbReference>